<evidence type="ECO:0000256" key="2">
    <source>
        <dbReference type="ARBA" id="ARBA00022840"/>
    </source>
</evidence>
<dbReference type="AlphaFoldDB" id="A0A955KY74"/>
<dbReference type="InterPro" id="IPR039421">
    <property type="entry name" value="Type_1_exporter"/>
</dbReference>
<gene>
    <name evidence="4" type="ORF">KC685_03565</name>
</gene>
<keyword evidence="1" id="KW-0547">Nucleotide-binding</keyword>
<dbReference type="InterPro" id="IPR003593">
    <property type="entry name" value="AAA+_ATPase"/>
</dbReference>
<protein>
    <submittedName>
        <fullName evidence="4">ATP-binding cassette domain-containing protein</fullName>
    </submittedName>
</protein>
<dbReference type="InterPro" id="IPR003439">
    <property type="entry name" value="ABC_transporter-like_ATP-bd"/>
</dbReference>
<dbReference type="EMBL" id="JAGQLN010000012">
    <property type="protein sequence ID" value="MCA9376970.1"/>
    <property type="molecule type" value="Genomic_DNA"/>
</dbReference>
<proteinExistence type="predicted"/>
<dbReference type="Gene3D" id="3.40.50.300">
    <property type="entry name" value="P-loop containing nucleotide triphosphate hydrolases"/>
    <property type="match status" value="1"/>
</dbReference>
<dbReference type="Pfam" id="PF00005">
    <property type="entry name" value="ABC_tran"/>
    <property type="match status" value="1"/>
</dbReference>
<evidence type="ECO:0000259" key="3">
    <source>
        <dbReference type="PROSITE" id="PS50893"/>
    </source>
</evidence>
<keyword evidence="2 4" id="KW-0067">ATP-binding</keyword>
<sequence length="299" mass="34256">MFELIHTVTLFYGIYLVIEGKLDLGIILLIQWAYSQLWSVVVYIIEYRVALLQQHENATLARETFGTLLQIAEKPNVYSAEWEKLEVRSAKVVFEKGDKGRVTISLPHFEIHKGEKVGLIGESGSGKSTLLYLLAGLMDFDGELVIDNIVTDEDTVIDPSQYTLVDNISNFFNISLRDNLTLGQDIESSEIEKVLKGLTIDTFEKDLEKKYGESAATYSAGQIQRLRIAQGILRNTPIYFFDEPFNGIDDANKRKIMEFIHDFTKDKTMILVTHNQEELEMVDRIYEMKDRVLTERVLD</sequence>
<dbReference type="Proteomes" id="UP000741282">
    <property type="component" value="Unassembled WGS sequence"/>
</dbReference>
<accession>A0A955KY74</accession>
<dbReference type="PROSITE" id="PS00211">
    <property type="entry name" value="ABC_TRANSPORTER_1"/>
    <property type="match status" value="1"/>
</dbReference>
<reference evidence="4" key="1">
    <citation type="submission" date="2020-04" db="EMBL/GenBank/DDBJ databases">
        <authorList>
            <person name="Zhang T."/>
        </authorList>
    </citation>
    <scope>NUCLEOTIDE SEQUENCE</scope>
    <source>
        <strain evidence="4">HKST-UBA17</strain>
    </source>
</reference>
<dbReference type="InterPro" id="IPR017871">
    <property type="entry name" value="ABC_transporter-like_CS"/>
</dbReference>
<organism evidence="4 5">
    <name type="scientific">Candidatus Dojkabacteria bacterium</name>
    <dbReference type="NCBI Taxonomy" id="2099670"/>
    <lineage>
        <taxon>Bacteria</taxon>
        <taxon>Candidatus Dojkabacteria</taxon>
    </lineage>
</organism>
<dbReference type="GO" id="GO:0016887">
    <property type="term" value="F:ATP hydrolysis activity"/>
    <property type="evidence" value="ECO:0007669"/>
    <property type="project" value="InterPro"/>
</dbReference>
<evidence type="ECO:0000313" key="4">
    <source>
        <dbReference type="EMBL" id="MCA9376970.1"/>
    </source>
</evidence>
<feature type="domain" description="ABC transporter" evidence="3">
    <location>
        <begin position="87"/>
        <end position="298"/>
    </location>
</feature>
<name>A0A955KY74_9BACT</name>
<dbReference type="SMART" id="SM00382">
    <property type="entry name" value="AAA"/>
    <property type="match status" value="1"/>
</dbReference>
<dbReference type="PANTHER" id="PTHR43394">
    <property type="entry name" value="ATP-DEPENDENT PERMEASE MDL1, MITOCHONDRIAL"/>
    <property type="match status" value="1"/>
</dbReference>
<evidence type="ECO:0000256" key="1">
    <source>
        <dbReference type="ARBA" id="ARBA00022741"/>
    </source>
</evidence>
<dbReference type="PROSITE" id="PS50893">
    <property type="entry name" value="ABC_TRANSPORTER_2"/>
    <property type="match status" value="1"/>
</dbReference>
<dbReference type="InterPro" id="IPR027417">
    <property type="entry name" value="P-loop_NTPase"/>
</dbReference>
<comment type="caution">
    <text evidence="4">The sequence shown here is derived from an EMBL/GenBank/DDBJ whole genome shotgun (WGS) entry which is preliminary data.</text>
</comment>
<reference evidence="4" key="2">
    <citation type="journal article" date="2021" name="Microbiome">
        <title>Successional dynamics and alternative stable states in a saline activated sludge microbial community over 9 years.</title>
        <authorList>
            <person name="Wang Y."/>
            <person name="Ye J."/>
            <person name="Ju F."/>
            <person name="Liu L."/>
            <person name="Boyd J.A."/>
            <person name="Deng Y."/>
            <person name="Parks D.H."/>
            <person name="Jiang X."/>
            <person name="Yin X."/>
            <person name="Woodcroft B.J."/>
            <person name="Tyson G.W."/>
            <person name="Hugenholtz P."/>
            <person name="Polz M.F."/>
            <person name="Zhang T."/>
        </authorList>
    </citation>
    <scope>NUCLEOTIDE SEQUENCE</scope>
    <source>
        <strain evidence="4">HKST-UBA17</strain>
    </source>
</reference>
<dbReference type="SUPFAM" id="SSF52540">
    <property type="entry name" value="P-loop containing nucleoside triphosphate hydrolases"/>
    <property type="match status" value="1"/>
</dbReference>
<evidence type="ECO:0000313" key="5">
    <source>
        <dbReference type="Proteomes" id="UP000741282"/>
    </source>
</evidence>
<dbReference type="GO" id="GO:0005524">
    <property type="term" value="F:ATP binding"/>
    <property type="evidence" value="ECO:0007669"/>
    <property type="project" value="UniProtKB-KW"/>
</dbReference>